<dbReference type="GO" id="GO:0016740">
    <property type="term" value="F:transferase activity"/>
    <property type="evidence" value="ECO:0007669"/>
    <property type="project" value="UniProtKB-KW"/>
</dbReference>
<organism evidence="11 12">
    <name type="scientific">Microvirga thermotolerans</name>
    <dbReference type="NCBI Taxonomy" id="2651334"/>
    <lineage>
        <taxon>Bacteria</taxon>
        <taxon>Pseudomonadati</taxon>
        <taxon>Pseudomonadota</taxon>
        <taxon>Alphaproteobacteria</taxon>
        <taxon>Hyphomicrobiales</taxon>
        <taxon>Methylobacteriaceae</taxon>
        <taxon>Microvirga</taxon>
    </lineage>
</organism>
<dbReference type="InterPro" id="IPR038063">
    <property type="entry name" value="Transpep_catalytic_dom"/>
</dbReference>
<dbReference type="InterPro" id="IPR052905">
    <property type="entry name" value="LD-transpeptidase_YkuD-like"/>
</dbReference>
<dbReference type="PANTHER" id="PTHR41533">
    <property type="entry name" value="L,D-TRANSPEPTIDASE HI_1667-RELATED"/>
    <property type="match status" value="1"/>
</dbReference>
<evidence type="ECO:0000256" key="8">
    <source>
        <dbReference type="SAM" id="MobiDB-lite"/>
    </source>
</evidence>
<keyword evidence="4 7" id="KW-0133">Cell shape</keyword>
<feature type="chain" id="PRO_5024868578" evidence="9">
    <location>
        <begin position="27"/>
        <end position="583"/>
    </location>
</feature>
<dbReference type="GO" id="GO:0009252">
    <property type="term" value="P:peptidoglycan biosynthetic process"/>
    <property type="evidence" value="ECO:0007669"/>
    <property type="project" value="UniProtKB-UniPathway"/>
</dbReference>
<proteinExistence type="inferred from homology"/>
<dbReference type="GO" id="GO:0004180">
    <property type="term" value="F:carboxypeptidase activity"/>
    <property type="evidence" value="ECO:0007669"/>
    <property type="project" value="UniProtKB-ARBA"/>
</dbReference>
<dbReference type="EMBL" id="CP045423">
    <property type="protein sequence ID" value="QFU15429.1"/>
    <property type="molecule type" value="Genomic_DNA"/>
</dbReference>
<protein>
    <submittedName>
        <fullName evidence="11">L,D-transpeptidase family protein</fullName>
    </submittedName>
</protein>
<feature type="active site" description="Proton donor/acceptor" evidence="7">
    <location>
        <position position="486"/>
    </location>
</feature>
<sequence>MLSLRKTTLWLGLVGSVSLAPLPALAAEGEAGLPRPPLPPVAEPAQPSFGDMAAPASREVALPEPPPPAPVTLEAAEAAKPLPAIPLPDPAPALAAAQADWLRMALEARLASDAFLKELRLKQGDRESLSAFYAQAEQPLAWVRDGAFTPAALAAVARLRAADEDGLDPADYPVPDLRLSRDAAPAQWAEADLKLSAAVIRYARDARGGRVEPSRISPLVTPRLELPEAGEVLAQVTRATDADAALEAYNPPHAGYRALKAQLAKLRASHPTQPSVKVPKGPTLRVGMQDERVPPIRSRLNLAKAAGDGTVYDERLASAVAAFQKEEGLADDGVLGPETLAALSGPSFARREGELIANMERWRWLPSDLGERHIMVNVPEFRLRLVEAGKTVHETRVIVGKEQSQTPIFSENMKYLVINPSWTVPPSILKKEFLPALASDPYYAEKKGYRIIRRGNRITVQQPPGERNALGYIKFMFPNRHAVYLHDTPNRKLFGAGKRAFSHGCVRVDQPFQLAEEVLGEKWSEERLRSLIGKGERYLNLSRPLPVHLTYFTLAVDEKGEVKAFDDLYGIDRKVREALGLSS</sequence>
<dbReference type="Pfam" id="PF01471">
    <property type="entry name" value="PG_binding_1"/>
    <property type="match status" value="1"/>
</dbReference>
<dbReference type="Pfam" id="PF20142">
    <property type="entry name" value="Scaffold"/>
    <property type="match status" value="1"/>
</dbReference>
<dbReference type="InterPro" id="IPR045380">
    <property type="entry name" value="LD_TPept_scaffold_dom"/>
</dbReference>
<dbReference type="PANTHER" id="PTHR41533:SF2">
    <property type="entry name" value="BLR7131 PROTEIN"/>
    <property type="match status" value="1"/>
</dbReference>
<dbReference type="AlphaFoldDB" id="A0A5P9JTH4"/>
<feature type="domain" description="L,D-TPase catalytic" evidence="10">
    <location>
        <begin position="372"/>
        <end position="541"/>
    </location>
</feature>
<feature type="region of interest" description="Disordered" evidence="8">
    <location>
        <begin position="35"/>
        <end position="62"/>
    </location>
</feature>
<dbReference type="CDD" id="cd16913">
    <property type="entry name" value="YkuD_like"/>
    <property type="match status" value="1"/>
</dbReference>
<dbReference type="GO" id="GO:0071555">
    <property type="term" value="P:cell wall organization"/>
    <property type="evidence" value="ECO:0007669"/>
    <property type="project" value="UniProtKB-UniRule"/>
</dbReference>
<dbReference type="PROSITE" id="PS52029">
    <property type="entry name" value="LD_TPASE"/>
    <property type="match status" value="1"/>
</dbReference>
<evidence type="ECO:0000256" key="3">
    <source>
        <dbReference type="ARBA" id="ARBA00022679"/>
    </source>
</evidence>
<keyword evidence="3" id="KW-0808">Transferase</keyword>
<reference evidence="11 12" key="1">
    <citation type="submission" date="2019-10" db="EMBL/GenBank/DDBJ databases">
        <title>Isolation, Identification of Microvirga thermotolerans HR1, a novel thermophilic bacterium and Comparative Genomics of the genus Microvirga.</title>
        <authorList>
            <person name="Li J."/>
            <person name="Zhang W."/>
            <person name="Lin M."/>
            <person name="Wang J."/>
        </authorList>
    </citation>
    <scope>NUCLEOTIDE SEQUENCE [LARGE SCALE GENOMIC DNA]</scope>
    <source>
        <strain evidence="11 12">HR1</strain>
    </source>
</reference>
<accession>A0A5P9JTH4</accession>
<dbReference type="Gene3D" id="2.40.440.10">
    <property type="entry name" value="L,D-transpeptidase catalytic domain-like"/>
    <property type="match status" value="1"/>
</dbReference>
<evidence type="ECO:0000256" key="9">
    <source>
        <dbReference type="SAM" id="SignalP"/>
    </source>
</evidence>
<comment type="similarity">
    <text evidence="2">Belongs to the YkuD family.</text>
</comment>
<dbReference type="Gene3D" id="1.10.101.10">
    <property type="entry name" value="PGBD-like superfamily/PGBD"/>
    <property type="match status" value="1"/>
</dbReference>
<dbReference type="Pfam" id="PF03734">
    <property type="entry name" value="YkuD"/>
    <property type="match status" value="1"/>
</dbReference>
<dbReference type="InterPro" id="IPR036366">
    <property type="entry name" value="PGBDSf"/>
</dbReference>
<keyword evidence="12" id="KW-1185">Reference proteome</keyword>
<evidence type="ECO:0000256" key="1">
    <source>
        <dbReference type="ARBA" id="ARBA00004752"/>
    </source>
</evidence>
<evidence type="ECO:0000256" key="6">
    <source>
        <dbReference type="ARBA" id="ARBA00023316"/>
    </source>
</evidence>
<evidence type="ECO:0000259" key="10">
    <source>
        <dbReference type="PROSITE" id="PS52029"/>
    </source>
</evidence>
<dbReference type="InterPro" id="IPR002477">
    <property type="entry name" value="Peptidoglycan-bd-like"/>
</dbReference>
<dbReference type="SUPFAM" id="SSF47090">
    <property type="entry name" value="PGBD-like"/>
    <property type="match status" value="1"/>
</dbReference>
<dbReference type="KEGG" id="mico:GDR74_03900"/>
<evidence type="ECO:0000313" key="11">
    <source>
        <dbReference type="EMBL" id="QFU15429.1"/>
    </source>
</evidence>
<evidence type="ECO:0000313" key="12">
    <source>
        <dbReference type="Proteomes" id="UP000325614"/>
    </source>
</evidence>
<dbReference type="InterPro" id="IPR005490">
    <property type="entry name" value="LD_TPept_cat_dom"/>
</dbReference>
<evidence type="ECO:0000256" key="5">
    <source>
        <dbReference type="ARBA" id="ARBA00022984"/>
    </source>
</evidence>
<comment type="pathway">
    <text evidence="1 7">Cell wall biogenesis; peptidoglycan biosynthesis.</text>
</comment>
<evidence type="ECO:0000256" key="4">
    <source>
        <dbReference type="ARBA" id="ARBA00022960"/>
    </source>
</evidence>
<evidence type="ECO:0000256" key="7">
    <source>
        <dbReference type="PROSITE-ProRule" id="PRU01373"/>
    </source>
</evidence>
<feature type="active site" description="Nucleophile" evidence="7">
    <location>
        <position position="505"/>
    </location>
</feature>
<dbReference type="GO" id="GO:0008360">
    <property type="term" value="P:regulation of cell shape"/>
    <property type="evidence" value="ECO:0007669"/>
    <property type="project" value="UniProtKB-UniRule"/>
</dbReference>
<keyword evidence="6 7" id="KW-0961">Cell wall biogenesis/degradation</keyword>
<evidence type="ECO:0000256" key="2">
    <source>
        <dbReference type="ARBA" id="ARBA00005992"/>
    </source>
</evidence>
<name>A0A5P9JTH4_9HYPH</name>
<keyword evidence="5 7" id="KW-0573">Peptidoglycan synthesis</keyword>
<keyword evidence="9" id="KW-0732">Signal</keyword>
<dbReference type="InterPro" id="IPR036365">
    <property type="entry name" value="PGBD-like_sf"/>
</dbReference>
<dbReference type="RefSeq" id="WP_152585074.1">
    <property type="nucleotide sequence ID" value="NZ_CP045423.1"/>
</dbReference>
<dbReference type="Proteomes" id="UP000325614">
    <property type="component" value="Chromosome"/>
</dbReference>
<gene>
    <name evidence="11" type="ORF">GDR74_03900</name>
</gene>
<dbReference type="UniPathway" id="UPA00219"/>
<feature type="signal peptide" evidence="9">
    <location>
        <begin position="1"/>
        <end position="26"/>
    </location>
</feature>
<dbReference type="SUPFAM" id="SSF141523">
    <property type="entry name" value="L,D-transpeptidase catalytic domain-like"/>
    <property type="match status" value="1"/>
</dbReference>